<dbReference type="Gene3D" id="1.10.10.10">
    <property type="entry name" value="Winged helix-like DNA-binding domain superfamily/Winged helix DNA-binding domain"/>
    <property type="match status" value="1"/>
</dbReference>
<evidence type="ECO:0000256" key="1">
    <source>
        <dbReference type="ARBA" id="ARBA00023015"/>
    </source>
</evidence>
<dbReference type="SUPFAM" id="SSF48008">
    <property type="entry name" value="GntR ligand-binding domain-like"/>
    <property type="match status" value="1"/>
</dbReference>
<evidence type="ECO:0000256" key="3">
    <source>
        <dbReference type="ARBA" id="ARBA00023163"/>
    </source>
</evidence>
<dbReference type="SMART" id="SM00345">
    <property type="entry name" value="HTH_GNTR"/>
    <property type="match status" value="1"/>
</dbReference>
<dbReference type="Pfam" id="PF07729">
    <property type="entry name" value="FCD"/>
    <property type="match status" value="1"/>
</dbReference>
<dbReference type="OrthoDB" id="4084810at2"/>
<protein>
    <recommendedName>
        <fullName evidence="4">HTH gntR-type domain-containing protein</fullName>
    </recommendedName>
</protein>
<dbReference type="AlphaFoldDB" id="A0A2I2KKB0"/>
<dbReference type="Pfam" id="PF00392">
    <property type="entry name" value="GntR"/>
    <property type="match status" value="1"/>
</dbReference>
<reference evidence="5 6" key="1">
    <citation type="submission" date="2017-06" db="EMBL/GenBank/DDBJ databases">
        <authorList>
            <person name="Kim H.J."/>
            <person name="Triplett B.A."/>
        </authorList>
    </citation>
    <scope>NUCLEOTIDE SEQUENCE [LARGE SCALE GENOMIC DNA]</scope>
    <source>
        <strain evidence="5">FRACA_ARgP5</strain>
    </source>
</reference>
<evidence type="ECO:0000259" key="4">
    <source>
        <dbReference type="PROSITE" id="PS50949"/>
    </source>
</evidence>
<feature type="domain" description="HTH gntR-type" evidence="4">
    <location>
        <begin position="16"/>
        <end position="83"/>
    </location>
</feature>
<dbReference type="Gene3D" id="1.20.120.530">
    <property type="entry name" value="GntR ligand-binding domain-like"/>
    <property type="match status" value="1"/>
</dbReference>
<dbReference type="Proteomes" id="UP000234331">
    <property type="component" value="Unassembled WGS sequence"/>
</dbReference>
<dbReference type="InterPro" id="IPR008920">
    <property type="entry name" value="TF_FadR/GntR_C"/>
</dbReference>
<dbReference type="PROSITE" id="PS50949">
    <property type="entry name" value="HTH_GNTR"/>
    <property type="match status" value="1"/>
</dbReference>
<keyword evidence="6" id="KW-1185">Reference proteome</keyword>
<dbReference type="SMART" id="SM00895">
    <property type="entry name" value="FCD"/>
    <property type="match status" value="1"/>
</dbReference>
<evidence type="ECO:0000313" key="5">
    <source>
        <dbReference type="EMBL" id="SNQ46086.1"/>
    </source>
</evidence>
<gene>
    <name evidence="5" type="ORF">FRACA_1250003</name>
</gene>
<dbReference type="GO" id="GO:0003700">
    <property type="term" value="F:DNA-binding transcription factor activity"/>
    <property type="evidence" value="ECO:0007669"/>
    <property type="project" value="InterPro"/>
</dbReference>
<keyword evidence="3" id="KW-0804">Transcription</keyword>
<evidence type="ECO:0000313" key="6">
    <source>
        <dbReference type="Proteomes" id="UP000234331"/>
    </source>
</evidence>
<dbReference type="EMBL" id="FZMO01000030">
    <property type="protein sequence ID" value="SNQ46086.1"/>
    <property type="molecule type" value="Genomic_DNA"/>
</dbReference>
<organism evidence="5 6">
    <name type="scientific">Frankia canadensis</name>
    <dbReference type="NCBI Taxonomy" id="1836972"/>
    <lineage>
        <taxon>Bacteria</taxon>
        <taxon>Bacillati</taxon>
        <taxon>Actinomycetota</taxon>
        <taxon>Actinomycetes</taxon>
        <taxon>Frankiales</taxon>
        <taxon>Frankiaceae</taxon>
        <taxon>Frankia</taxon>
    </lineage>
</organism>
<dbReference type="SUPFAM" id="SSF46785">
    <property type="entry name" value="Winged helix' DNA-binding domain"/>
    <property type="match status" value="1"/>
</dbReference>
<dbReference type="InterPro" id="IPR036390">
    <property type="entry name" value="WH_DNA-bd_sf"/>
</dbReference>
<proteinExistence type="predicted"/>
<dbReference type="RefSeq" id="WP_101830178.1">
    <property type="nucleotide sequence ID" value="NZ_FZMO01000030.1"/>
</dbReference>
<keyword evidence="2" id="KW-0238">DNA-binding</keyword>
<dbReference type="InterPro" id="IPR036388">
    <property type="entry name" value="WH-like_DNA-bd_sf"/>
</dbReference>
<dbReference type="GO" id="GO:0003677">
    <property type="term" value="F:DNA binding"/>
    <property type="evidence" value="ECO:0007669"/>
    <property type="project" value="UniProtKB-KW"/>
</dbReference>
<dbReference type="InterPro" id="IPR011711">
    <property type="entry name" value="GntR_C"/>
</dbReference>
<name>A0A2I2KKB0_9ACTN</name>
<dbReference type="CDD" id="cd07377">
    <property type="entry name" value="WHTH_GntR"/>
    <property type="match status" value="1"/>
</dbReference>
<evidence type="ECO:0000256" key="2">
    <source>
        <dbReference type="ARBA" id="ARBA00023125"/>
    </source>
</evidence>
<dbReference type="PANTHER" id="PTHR43537">
    <property type="entry name" value="TRANSCRIPTIONAL REGULATOR, GNTR FAMILY"/>
    <property type="match status" value="1"/>
</dbReference>
<dbReference type="InterPro" id="IPR000524">
    <property type="entry name" value="Tscrpt_reg_HTH_GntR"/>
</dbReference>
<sequence>MMESPVLPPVSEMVGRTVHERVRASLRLAIVRGQFLPGQRLHQNQLAGALQVSVTPVREALRDLSADGLVLFDANRGATVASLGLDDFLEIRRLFETLEPLNVRLAAERVTDGELEALYKAQAEIESNPDDYLVLNRGFHDRLTAAARSARLATLLGSLVGTANLVVNAGVDAMPERVEQGIREHRAILDALTRRDGDAAYAAALAHLTPTWDAVEALVRATHRSAGS</sequence>
<accession>A0A2I2KKB0</accession>
<keyword evidence="1" id="KW-0805">Transcription regulation</keyword>
<dbReference type="PANTHER" id="PTHR43537:SF24">
    <property type="entry name" value="GLUCONATE OPERON TRANSCRIPTIONAL REPRESSOR"/>
    <property type="match status" value="1"/>
</dbReference>